<feature type="transmembrane region" description="Helical" evidence="9">
    <location>
        <begin position="162"/>
        <end position="179"/>
    </location>
</feature>
<evidence type="ECO:0000313" key="11">
    <source>
        <dbReference type="Proteomes" id="UP000198892"/>
    </source>
</evidence>
<dbReference type="GO" id="GO:0008360">
    <property type="term" value="P:regulation of cell shape"/>
    <property type="evidence" value="ECO:0007669"/>
    <property type="project" value="UniProtKB-UniRule"/>
</dbReference>
<evidence type="ECO:0000313" key="10">
    <source>
        <dbReference type="EMBL" id="SFQ24232.1"/>
    </source>
</evidence>
<dbReference type="PANTHER" id="PTHR47019">
    <property type="entry name" value="LIPID II FLIPPASE MURJ"/>
    <property type="match status" value="1"/>
</dbReference>
<evidence type="ECO:0000256" key="6">
    <source>
        <dbReference type="ARBA" id="ARBA00022989"/>
    </source>
</evidence>
<feature type="transmembrane region" description="Helical" evidence="9">
    <location>
        <begin position="344"/>
        <end position="364"/>
    </location>
</feature>
<keyword evidence="4 8" id="KW-0133">Cell shape</keyword>
<feature type="transmembrane region" description="Helical" evidence="9">
    <location>
        <begin position="404"/>
        <end position="423"/>
    </location>
</feature>
<sequence length="511" mass="56401">MKGKRLIQVIGAVAFINLLSRFLGIFREIVIGYQFGTNEAADSVITAYTLPNFFYVVVGGAVTTAFISVYTKIEGPLGRRDYLEKVFAWLGLGLVLFSAGLVVFSDQVIGLLFSGLSADQFQLTTDLFRIMAPATFFLMISMWLTGLLNVNDRFTWSAAATLLLNGSFLAIAVAFFPWFGAFAHAWGAVISAVLMCAFLVYLIRRERFFHFGFRFKRSPEVWRTFKLAVPILLGGATLQLYFLMHRVFASFLEEGSISALNYMAKIVQLPQSVLMMAVTTVIYPMLSRKVAAGEQEGISTLHGRGLRWMALSILPVAVFVVFFAEDIIRVVFQYGSFTDQSTAMTVPLLQILVVGMFFHAANVYVTRFFYAYERSIYPVVVSLLSVLGINTGIALLLLDPLGAAGVAWGTSIASICNFCLLLFGTRSVLKLHQVSQDSLKTTIAKPAALLVLMAGGLYGVKQLSGGMNPYISLFFGGAAAAVLLFVFMKLLRFREIDDLLDYAKKKVVKTK</sequence>
<feature type="transmembrane region" description="Helical" evidence="9">
    <location>
        <begin position="262"/>
        <end position="286"/>
    </location>
</feature>
<name>A0A1I5WWV8_9BACI</name>
<dbReference type="Pfam" id="PF03023">
    <property type="entry name" value="MurJ"/>
    <property type="match status" value="1"/>
</dbReference>
<keyword evidence="7 8" id="KW-0472">Membrane</keyword>
<evidence type="ECO:0000256" key="5">
    <source>
        <dbReference type="ARBA" id="ARBA00022984"/>
    </source>
</evidence>
<feature type="transmembrane region" description="Helical" evidence="9">
    <location>
        <begin position="472"/>
        <end position="491"/>
    </location>
</feature>
<feature type="transmembrane region" description="Helical" evidence="9">
    <location>
        <begin position="443"/>
        <end position="460"/>
    </location>
</feature>
<proteinExistence type="inferred from homology"/>
<comment type="function">
    <text evidence="8">Involved in peptidoglycan biosynthesis. Transports lipid-linked peptidoglycan precursors from the inner to the outer leaflet of the cytoplasmic membrane.</text>
</comment>
<dbReference type="STRING" id="1884432.SAMN05518683_12322"/>
<reference evidence="11" key="1">
    <citation type="submission" date="2016-10" db="EMBL/GenBank/DDBJ databases">
        <authorList>
            <person name="Varghese N."/>
            <person name="Submissions S."/>
        </authorList>
    </citation>
    <scope>NUCLEOTIDE SEQUENCE [LARGE SCALE GENOMIC DNA]</scope>
    <source>
        <strain evidence="11">S7</strain>
    </source>
</reference>
<evidence type="ECO:0000256" key="8">
    <source>
        <dbReference type="PIRNR" id="PIRNR002869"/>
    </source>
</evidence>
<dbReference type="GO" id="GO:0005886">
    <property type="term" value="C:plasma membrane"/>
    <property type="evidence" value="ECO:0007669"/>
    <property type="project" value="UniProtKB-SubCell"/>
</dbReference>
<gene>
    <name evidence="10" type="ORF">SAMN05518683_12322</name>
</gene>
<keyword evidence="11" id="KW-1185">Reference proteome</keyword>
<evidence type="ECO:0000256" key="4">
    <source>
        <dbReference type="ARBA" id="ARBA00022960"/>
    </source>
</evidence>
<dbReference type="GO" id="GO:0034204">
    <property type="term" value="P:lipid translocation"/>
    <property type="evidence" value="ECO:0007669"/>
    <property type="project" value="TreeGrafter"/>
</dbReference>
<keyword evidence="8" id="KW-0813">Transport</keyword>
<dbReference type="PIRSF" id="PIRSF002869">
    <property type="entry name" value="MviN"/>
    <property type="match status" value="1"/>
</dbReference>
<feature type="transmembrane region" description="Helical" evidence="9">
    <location>
        <begin position="130"/>
        <end position="150"/>
    </location>
</feature>
<dbReference type="GO" id="GO:0071555">
    <property type="term" value="P:cell wall organization"/>
    <property type="evidence" value="ECO:0007669"/>
    <property type="project" value="UniProtKB-UniRule"/>
</dbReference>
<evidence type="ECO:0000256" key="1">
    <source>
        <dbReference type="ARBA" id="ARBA00004651"/>
    </source>
</evidence>
<keyword evidence="3 9" id="KW-0812">Transmembrane</keyword>
<comment type="subcellular location">
    <subcellularLocation>
        <location evidence="1">Cell membrane</location>
        <topology evidence="1">Multi-pass membrane protein</topology>
    </subcellularLocation>
</comment>
<protein>
    <recommendedName>
        <fullName evidence="8">Lipid II flippase</fullName>
    </recommendedName>
</protein>
<feature type="transmembrane region" description="Helical" evidence="9">
    <location>
        <begin position="306"/>
        <end position="324"/>
    </location>
</feature>
<dbReference type="PRINTS" id="PR01806">
    <property type="entry name" value="VIRFACTRMVIN"/>
</dbReference>
<keyword evidence="2 8" id="KW-1003">Cell membrane</keyword>
<evidence type="ECO:0000256" key="2">
    <source>
        <dbReference type="ARBA" id="ARBA00022475"/>
    </source>
</evidence>
<feature type="transmembrane region" description="Helical" evidence="9">
    <location>
        <begin position="185"/>
        <end position="203"/>
    </location>
</feature>
<evidence type="ECO:0000256" key="3">
    <source>
        <dbReference type="ARBA" id="ARBA00022692"/>
    </source>
</evidence>
<feature type="transmembrane region" description="Helical" evidence="9">
    <location>
        <begin position="82"/>
        <end position="104"/>
    </location>
</feature>
<dbReference type="Proteomes" id="UP000198892">
    <property type="component" value="Unassembled WGS sequence"/>
</dbReference>
<dbReference type="EMBL" id="FOXD01000023">
    <property type="protein sequence ID" value="SFQ24232.1"/>
    <property type="molecule type" value="Genomic_DNA"/>
</dbReference>
<dbReference type="PANTHER" id="PTHR47019:SF1">
    <property type="entry name" value="LIPID II FLIPPASE MURJ"/>
    <property type="match status" value="1"/>
</dbReference>
<dbReference type="AlphaFoldDB" id="A0A1I5WWV8"/>
<dbReference type="InterPro" id="IPR004268">
    <property type="entry name" value="MurJ"/>
</dbReference>
<feature type="transmembrane region" description="Helical" evidence="9">
    <location>
        <begin position="12"/>
        <end position="33"/>
    </location>
</feature>
<dbReference type="RefSeq" id="WP_093338858.1">
    <property type="nucleotide sequence ID" value="NZ_FOXD01000023.1"/>
</dbReference>
<evidence type="ECO:0000256" key="7">
    <source>
        <dbReference type="ARBA" id="ARBA00023136"/>
    </source>
</evidence>
<organism evidence="10 11">
    <name type="scientific">Salibacterium halotolerans</name>
    <dbReference type="NCBI Taxonomy" id="1884432"/>
    <lineage>
        <taxon>Bacteria</taxon>
        <taxon>Bacillati</taxon>
        <taxon>Bacillota</taxon>
        <taxon>Bacilli</taxon>
        <taxon>Bacillales</taxon>
        <taxon>Bacillaceae</taxon>
    </lineage>
</organism>
<dbReference type="GO" id="GO:0009252">
    <property type="term" value="P:peptidoglycan biosynthetic process"/>
    <property type="evidence" value="ECO:0007669"/>
    <property type="project" value="UniProtKB-UniRule"/>
</dbReference>
<feature type="transmembrane region" description="Helical" evidence="9">
    <location>
        <begin position="224"/>
        <end position="242"/>
    </location>
</feature>
<keyword evidence="8" id="KW-0961">Cell wall biogenesis/degradation</keyword>
<dbReference type="GO" id="GO:0015648">
    <property type="term" value="F:lipid-linked peptidoglycan transporter activity"/>
    <property type="evidence" value="ECO:0007669"/>
    <property type="project" value="UniProtKB-UniRule"/>
</dbReference>
<dbReference type="InterPro" id="IPR051050">
    <property type="entry name" value="Lipid_II_flippase_MurJ/MviN"/>
</dbReference>
<feature type="transmembrane region" description="Helical" evidence="9">
    <location>
        <begin position="53"/>
        <end position="70"/>
    </location>
</feature>
<comment type="similarity">
    <text evidence="8">Belongs to the MurJ/MviN family.</text>
</comment>
<accession>A0A1I5WWV8</accession>
<keyword evidence="5 8" id="KW-0573">Peptidoglycan synthesis</keyword>
<evidence type="ECO:0000256" key="9">
    <source>
        <dbReference type="SAM" id="Phobius"/>
    </source>
</evidence>
<dbReference type="CDD" id="cd13123">
    <property type="entry name" value="MATE_MurJ_like"/>
    <property type="match status" value="1"/>
</dbReference>
<dbReference type="OrthoDB" id="9804143at2"/>
<keyword evidence="6 9" id="KW-1133">Transmembrane helix</keyword>
<dbReference type="NCBIfam" id="TIGR01695">
    <property type="entry name" value="murJ_mviN"/>
    <property type="match status" value="1"/>
</dbReference>
<feature type="transmembrane region" description="Helical" evidence="9">
    <location>
        <begin position="376"/>
        <end position="398"/>
    </location>
</feature>